<evidence type="ECO:0000313" key="2">
    <source>
        <dbReference type="Proteomes" id="UP000800200"/>
    </source>
</evidence>
<dbReference type="OrthoDB" id="407198at2759"/>
<dbReference type="EMBL" id="ML994658">
    <property type="protein sequence ID" value="KAF2180400.1"/>
    <property type="molecule type" value="Genomic_DNA"/>
</dbReference>
<name>A0A6A6DR24_9PEZI</name>
<sequence length="165" mass="18786">GDAHPRVTGCPAVHEGFFTIEEAREYMTRKGVSKYKEVIKNTALETTPERSSMVYYAVCVRYPNGKLLMRLLIKTGALEEIHEISGACQKRFRTKAQLDAFIEDWKESFAEVWSRAVKEELDQGIKPRDMKLSIEGLMHEGGEETVVENIAKQFDTKLGLDETKD</sequence>
<reference evidence="1" key="1">
    <citation type="journal article" date="2020" name="Stud. Mycol.">
        <title>101 Dothideomycetes genomes: a test case for predicting lifestyles and emergence of pathogens.</title>
        <authorList>
            <person name="Haridas S."/>
            <person name="Albert R."/>
            <person name="Binder M."/>
            <person name="Bloem J."/>
            <person name="Labutti K."/>
            <person name="Salamov A."/>
            <person name="Andreopoulos B."/>
            <person name="Baker S."/>
            <person name="Barry K."/>
            <person name="Bills G."/>
            <person name="Bluhm B."/>
            <person name="Cannon C."/>
            <person name="Castanera R."/>
            <person name="Culley D."/>
            <person name="Daum C."/>
            <person name="Ezra D."/>
            <person name="Gonzalez J."/>
            <person name="Henrissat B."/>
            <person name="Kuo A."/>
            <person name="Liang C."/>
            <person name="Lipzen A."/>
            <person name="Lutzoni F."/>
            <person name="Magnuson J."/>
            <person name="Mondo S."/>
            <person name="Nolan M."/>
            <person name="Ohm R."/>
            <person name="Pangilinan J."/>
            <person name="Park H.-J."/>
            <person name="Ramirez L."/>
            <person name="Alfaro M."/>
            <person name="Sun H."/>
            <person name="Tritt A."/>
            <person name="Yoshinaga Y."/>
            <person name="Zwiers L.-H."/>
            <person name="Turgeon B."/>
            <person name="Goodwin S."/>
            <person name="Spatafora J."/>
            <person name="Crous P."/>
            <person name="Grigoriev I."/>
        </authorList>
    </citation>
    <scope>NUCLEOTIDE SEQUENCE</scope>
    <source>
        <strain evidence="1">CBS 207.26</strain>
    </source>
</reference>
<organism evidence="1 2">
    <name type="scientific">Zopfia rhizophila CBS 207.26</name>
    <dbReference type="NCBI Taxonomy" id="1314779"/>
    <lineage>
        <taxon>Eukaryota</taxon>
        <taxon>Fungi</taxon>
        <taxon>Dikarya</taxon>
        <taxon>Ascomycota</taxon>
        <taxon>Pezizomycotina</taxon>
        <taxon>Dothideomycetes</taxon>
        <taxon>Dothideomycetes incertae sedis</taxon>
        <taxon>Zopfiaceae</taxon>
        <taxon>Zopfia</taxon>
    </lineage>
</organism>
<gene>
    <name evidence="1" type="ORF">K469DRAFT_592652</name>
</gene>
<protein>
    <submittedName>
        <fullName evidence="1">Uncharacterized protein</fullName>
    </submittedName>
</protein>
<dbReference type="AlphaFoldDB" id="A0A6A6DR24"/>
<dbReference type="Proteomes" id="UP000800200">
    <property type="component" value="Unassembled WGS sequence"/>
</dbReference>
<evidence type="ECO:0000313" key="1">
    <source>
        <dbReference type="EMBL" id="KAF2180400.1"/>
    </source>
</evidence>
<accession>A0A6A6DR24</accession>
<feature type="non-terminal residue" evidence="1">
    <location>
        <position position="1"/>
    </location>
</feature>
<proteinExistence type="predicted"/>
<keyword evidence="2" id="KW-1185">Reference proteome</keyword>